<feature type="compositionally biased region" description="Polar residues" evidence="1">
    <location>
        <begin position="36"/>
        <end position="51"/>
    </location>
</feature>
<evidence type="ECO:0000313" key="3">
    <source>
        <dbReference type="Proteomes" id="UP000032047"/>
    </source>
</evidence>
<reference evidence="2 3" key="1">
    <citation type="submission" date="2015-01" db="EMBL/GenBank/DDBJ databases">
        <title>Genome sequence of Anoxybacillus ayderensis strain AB04.</title>
        <authorList>
            <person name="Belduz A.O."/>
            <person name="Canakci S."/>
            <person name="Chan K.-G."/>
            <person name="Kahar U.M."/>
            <person name="Yaakob A.S."/>
            <person name="Chan C.S."/>
            <person name="Goh K.M."/>
        </authorList>
    </citation>
    <scope>NUCLEOTIDE SEQUENCE [LARGE SCALE GENOMIC DNA]</scope>
    <source>
        <strain evidence="2 3">AB04</strain>
    </source>
</reference>
<protein>
    <recommendedName>
        <fullName evidence="4">Pre-toxin TG domain-containing protein</fullName>
    </recommendedName>
</protein>
<keyword evidence="3" id="KW-1185">Reference proteome</keyword>
<comment type="caution">
    <text evidence="2">The sequence shown here is derived from an EMBL/GenBank/DDBJ whole genome shotgun (WGS) entry which is preliminary data.</text>
</comment>
<evidence type="ECO:0000313" key="2">
    <source>
        <dbReference type="EMBL" id="KIP22275.1"/>
    </source>
</evidence>
<evidence type="ECO:0008006" key="4">
    <source>
        <dbReference type="Google" id="ProtNLM"/>
    </source>
</evidence>
<sequence length="410" mass="45654">MPISKSVSAVMTRSSYLSTVNTHVTNTVPKIEKVNHPQNSPAKSSQTSISKDTVHISQEARKAYESSTSIAAINPVRNTIGNTVYNPIDFIKREASRNLGNQTETALYNPVKSMKDALQAAFKPLEKDAVQMRKKEVQEASQQAQKSNDVKKAKEEALTRQIRLSLYNMDKDIRTVVGHNLSQNIYTASKNKSDKGWSATKELIDVLTDVVPGIGSIKDAYRLYQVLSNPKSNAKDVAEALVGFIPGLGDLKSIAKVTNAIKKALDVDPKKLDQAVSIIKGTGNARPSWRQSEIDIGKEYPEYSAQKSFKNGKEVPYGTKGSSRPDFYREGFSIEVKNYKITTPSDRNRLVNNISTQVEKRLSDLPRGTKQTVIIDIRGQNVSEEILDDLYDRIMKKTNGKVNIRFKTNE</sequence>
<dbReference type="PATRIC" id="fig|265546.4.peg.845"/>
<organism evidence="2 3">
    <name type="scientific">Anoxybacillus ayderensis</name>
    <dbReference type="NCBI Taxonomy" id="265546"/>
    <lineage>
        <taxon>Bacteria</taxon>
        <taxon>Bacillati</taxon>
        <taxon>Bacillota</taxon>
        <taxon>Bacilli</taxon>
        <taxon>Bacillales</taxon>
        <taxon>Anoxybacillaceae</taxon>
        <taxon>Anoxybacillus</taxon>
    </lineage>
</organism>
<proteinExistence type="predicted"/>
<dbReference type="Proteomes" id="UP000032047">
    <property type="component" value="Unassembled WGS sequence"/>
</dbReference>
<dbReference type="AlphaFoldDB" id="A0A0D0GAG8"/>
<accession>A0A0D0GAG8</accession>
<evidence type="ECO:0000256" key="1">
    <source>
        <dbReference type="SAM" id="MobiDB-lite"/>
    </source>
</evidence>
<dbReference type="EMBL" id="JXTG01000002">
    <property type="protein sequence ID" value="KIP22275.1"/>
    <property type="molecule type" value="Genomic_DNA"/>
</dbReference>
<name>A0A0D0GAG8_9BACL</name>
<feature type="region of interest" description="Disordered" evidence="1">
    <location>
        <begin position="33"/>
        <end position="52"/>
    </location>
</feature>
<gene>
    <name evidence="2" type="ORF">JV16_00823</name>
</gene>